<dbReference type="AlphaFoldDB" id="A0A6J6GKM4"/>
<evidence type="ECO:0000313" key="3">
    <source>
        <dbReference type="EMBL" id="CAB4662675.1"/>
    </source>
</evidence>
<keyword evidence="1" id="KW-1133">Transmembrane helix</keyword>
<keyword evidence="1" id="KW-0472">Membrane</keyword>
<keyword evidence="1" id="KW-0812">Transmembrane</keyword>
<evidence type="ECO:0000313" key="2">
    <source>
        <dbReference type="EMBL" id="CAB4599455.1"/>
    </source>
</evidence>
<reference evidence="2" key="1">
    <citation type="submission" date="2020-05" db="EMBL/GenBank/DDBJ databases">
        <authorList>
            <person name="Chiriac C."/>
            <person name="Salcher M."/>
            <person name="Ghai R."/>
            <person name="Kavagutti S V."/>
        </authorList>
    </citation>
    <scope>NUCLEOTIDE SEQUENCE</scope>
</reference>
<dbReference type="EMBL" id="CAEZUG010000075">
    <property type="protein sequence ID" value="CAB4599455.1"/>
    <property type="molecule type" value="Genomic_DNA"/>
</dbReference>
<feature type="transmembrane region" description="Helical" evidence="1">
    <location>
        <begin position="69"/>
        <end position="92"/>
    </location>
</feature>
<name>A0A6J6GKM4_9ZZZZ</name>
<feature type="transmembrane region" description="Helical" evidence="1">
    <location>
        <begin position="104"/>
        <end position="125"/>
    </location>
</feature>
<dbReference type="EMBL" id="CAEZWQ010000062">
    <property type="protein sequence ID" value="CAB4662675.1"/>
    <property type="molecule type" value="Genomic_DNA"/>
</dbReference>
<evidence type="ECO:0000256" key="1">
    <source>
        <dbReference type="SAM" id="Phobius"/>
    </source>
</evidence>
<feature type="transmembrane region" description="Helical" evidence="1">
    <location>
        <begin position="37"/>
        <end position="57"/>
    </location>
</feature>
<sequence length="148" mass="16156">MSQSTEFEMWRGAVIPASVMGVLATIVMTFVRGSSSILGGVLAEFIVLIFFGIHLAISKYSRKLDPMMTMILVLISYFAKLVILGVFLLVVVNMVPEKSLDRTTFGVVAVVITFAWLAGEVRAFLKLRLHLPLPGDASHNQSIDKGGN</sequence>
<dbReference type="EMBL" id="CAEZZB010000023">
    <property type="protein sequence ID" value="CAB4742009.1"/>
    <property type="molecule type" value="Genomic_DNA"/>
</dbReference>
<protein>
    <submittedName>
        <fullName evidence="2">Unannotated protein</fullName>
    </submittedName>
</protein>
<feature type="transmembrane region" description="Helical" evidence="1">
    <location>
        <begin position="12"/>
        <end position="31"/>
    </location>
</feature>
<evidence type="ECO:0000313" key="4">
    <source>
        <dbReference type="EMBL" id="CAB4742009.1"/>
    </source>
</evidence>
<accession>A0A6J6GKM4</accession>
<gene>
    <name evidence="2" type="ORF">UFOPK1795_01086</name>
    <name evidence="3" type="ORF">UFOPK2275_00643</name>
    <name evidence="4" type="ORF">UFOPK2816_00340</name>
</gene>
<proteinExistence type="predicted"/>
<organism evidence="2">
    <name type="scientific">freshwater metagenome</name>
    <dbReference type="NCBI Taxonomy" id="449393"/>
    <lineage>
        <taxon>unclassified sequences</taxon>
        <taxon>metagenomes</taxon>
        <taxon>ecological metagenomes</taxon>
    </lineage>
</organism>